<comment type="subunit">
    <text evidence="6">Homodimer.</text>
</comment>
<keyword evidence="4 6" id="KW-0520">NAD</keyword>
<dbReference type="GO" id="GO:0010181">
    <property type="term" value="F:FMN binding"/>
    <property type="evidence" value="ECO:0007669"/>
    <property type="project" value="UniProtKB-UniRule"/>
</dbReference>
<dbReference type="GO" id="GO:0016655">
    <property type="term" value="F:oxidoreductase activity, acting on NAD(P)H, quinone or similar compound as acceptor"/>
    <property type="evidence" value="ECO:0007669"/>
    <property type="project" value="InterPro"/>
</dbReference>
<keyword evidence="9" id="KW-1185">Reference proteome</keyword>
<keyword evidence="1 6" id="KW-0285">Flavoprotein</keyword>
<dbReference type="PANTHER" id="PTHR43741:SF2">
    <property type="entry name" value="FMN-DEPENDENT NADH:QUINONE OXIDOREDUCTASE"/>
    <property type="match status" value="1"/>
</dbReference>
<gene>
    <name evidence="6" type="primary">azoR</name>
    <name evidence="8" type="ORF">AT746_00310</name>
</gene>
<comment type="catalytic activity">
    <reaction evidence="6">
        <text>2 a quinone + NADH + H(+) = 2 a 1,4-benzosemiquinone + NAD(+)</text>
        <dbReference type="Rhea" id="RHEA:65952"/>
        <dbReference type="ChEBI" id="CHEBI:15378"/>
        <dbReference type="ChEBI" id="CHEBI:57540"/>
        <dbReference type="ChEBI" id="CHEBI:57945"/>
        <dbReference type="ChEBI" id="CHEBI:132124"/>
        <dbReference type="ChEBI" id="CHEBI:134225"/>
    </reaction>
</comment>
<feature type="domain" description="Flavodoxin-like fold" evidence="7">
    <location>
        <begin position="3"/>
        <end position="201"/>
    </location>
</feature>
<reference evidence="8 9" key="1">
    <citation type="submission" date="2015-12" db="EMBL/GenBank/DDBJ databases">
        <title>Complete genome of Lacimicrobium alkaliphilum KCTC 32984.</title>
        <authorList>
            <person name="Kim S.-G."/>
            <person name="Lee Y.-J."/>
        </authorList>
    </citation>
    <scope>NUCLEOTIDE SEQUENCE [LARGE SCALE GENOMIC DNA]</scope>
    <source>
        <strain evidence="8 9">YelD216</strain>
    </source>
</reference>
<evidence type="ECO:0000256" key="6">
    <source>
        <dbReference type="HAMAP-Rule" id="MF_01216"/>
    </source>
</evidence>
<dbReference type="RefSeq" id="WP_062474820.1">
    <property type="nucleotide sequence ID" value="NZ_CP013650.1"/>
</dbReference>
<comment type="catalytic activity">
    <reaction evidence="5">
        <text>N,N-dimethyl-1,4-phenylenediamine + anthranilate + 2 NAD(+) = 2-(4-dimethylaminophenyl)diazenylbenzoate + 2 NADH + 2 H(+)</text>
        <dbReference type="Rhea" id="RHEA:55872"/>
        <dbReference type="ChEBI" id="CHEBI:15378"/>
        <dbReference type="ChEBI" id="CHEBI:15783"/>
        <dbReference type="ChEBI" id="CHEBI:16567"/>
        <dbReference type="ChEBI" id="CHEBI:57540"/>
        <dbReference type="ChEBI" id="CHEBI:57945"/>
        <dbReference type="ChEBI" id="CHEBI:71579"/>
        <dbReference type="EC" id="1.7.1.17"/>
    </reaction>
    <physiologicalReaction direction="right-to-left" evidence="5">
        <dbReference type="Rhea" id="RHEA:55874"/>
    </physiologicalReaction>
</comment>
<organism evidence="8 9">
    <name type="scientific">Lacimicrobium alkaliphilum</name>
    <dbReference type="NCBI Taxonomy" id="1526571"/>
    <lineage>
        <taxon>Bacteria</taxon>
        <taxon>Pseudomonadati</taxon>
        <taxon>Pseudomonadota</taxon>
        <taxon>Gammaproteobacteria</taxon>
        <taxon>Alteromonadales</taxon>
        <taxon>Alteromonadaceae</taxon>
        <taxon>Lacimicrobium</taxon>
    </lineage>
</organism>
<dbReference type="EC" id="1.7.1.17" evidence="6"/>
<dbReference type="AlphaFoldDB" id="A0A0U3B5E3"/>
<dbReference type="InterPro" id="IPR050104">
    <property type="entry name" value="FMN-dep_NADH:Q_OxRdtase_AzoR1"/>
</dbReference>
<evidence type="ECO:0000313" key="8">
    <source>
        <dbReference type="EMBL" id="ALS96869.1"/>
    </source>
</evidence>
<keyword evidence="2 6" id="KW-0288">FMN</keyword>
<evidence type="ECO:0000259" key="7">
    <source>
        <dbReference type="Pfam" id="PF02525"/>
    </source>
</evidence>
<evidence type="ECO:0000256" key="1">
    <source>
        <dbReference type="ARBA" id="ARBA00022630"/>
    </source>
</evidence>
<dbReference type="EMBL" id="CP013650">
    <property type="protein sequence ID" value="ALS96869.1"/>
    <property type="molecule type" value="Genomic_DNA"/>
</dbReference>
<dbReference type="Gene3D" id="3.40.50.360">
    <property type="match status" value="1"/>
</dbReference>
<dbReference type="PANTHER" id="PTHR43741">
    <property type="entry name" value="FMN-DEPENDENT NADH-AZOREDUCTASE 1"/>
    <property type="match status" value="1"/>
</dbReference>
<sequence>MPRLLMINSSGRHTRSVTRSLTRQFAERWLAAHPAGELTERDVTLQPPTVVNEAWIASAFAPPQDRSPVAQAVLSESELLLTEIEEADALVLGVPMYNFGLPSQLKAYFDQIIRVNRSFGFDPQAPNPYQPLLTDKPVTIIVSVGDGDLLPGGPLSQLNFLEPHLTTMLNFIGLNSIEFVRVGYEEFQDGRLKRALKSAEQAIAQRAAA</sequence>
<evidence type="ECO:0000256" key="4">
    <source>
        <dbReference type="ARBA" id="ARBA00023027"/>
    </source>
</evidence>
<keyword evidence="3 6" id="KW-0560">Oxidoreductase</keyword>
<protein>
    <recommendedName>
        <fullName evidence="6">FMN dependent NADH:quinone oxidoreductase</fullName>
        <ecNumber evidence="6">1.6.5.-</ecNumber>
    </recommendedName>
    <alternativeName>
        <fullName evidence="6">Azo-dye reductase</fullName>
    </alternativeName>
    <alternativeName>
        <fullName evidence="6">FMN-dependent NADH-azo compound oxidoreductase</fullName>
    </alternativeName>
    <alternativeName>
        <fullName evidence="6">FMN-dependent NADH-azoreductase</fullName>
        <ecNumber evidence="6">1.7.1.17</ecNumber>
    </alternativeName>
</protein>
<dbReference type="InterPro" id="IPR003680">
    <property type="entry name" value="Flavodoxin_fold"/>
</dbReference>
<dbReference type="Pfam" id="PF02525">
    <property type="entry name" value="Flavodoxin_2"/>
    <property type="match status" value="1"/>
</dbReference>
<evidence type="ECO:0000256" key="2">
    <source>
        <dbReference type="ARBA" id="ARBA00022643"/>
    </source>
</evidence>
<dbReference type="GO" id="GO:0016652">
    <property type="term" value="F:oxidoreductase activity, acting on NAD(P)H as acceptor"/>
    <property type="evidence" value="ECO:0007669"/>
    <property type="project" value="UniProtKB-UniRule"/>
</dbReference>
<dbReference type="InterPro" id="IPR029039">
    <property type="entry name" value="Flavoprotein-like_sf"/>
</dbReference>
<dbReference type="InterPro" id="IPR023048">
    <property type="entry name" value="NADH:quinone_OxRdtase_FMN_depd"/>
</dbReference>
<proteinExistence type="inferred from homology"/>
<comment type="function">
    <text evidence="6">Also exhibits azoreductase activity. Catalyzes the reductive cleavage of the azo bond in aromatic azo compounds to the corresponding amines.</text>
</comment>
<dbReference type="Proteomes" id="UP000068447">
    <property type="component" value="Chromosome"/>
</dbReference>
<feature type="binding site" evidence="6">
    <location>
        <position position="10"/>
    </location>
    <ligand>
        <name>FMN</name>
        <dbReference type="ChEBI" id="CHEBI:58210"/>
    </ligand>
</feature>
<dbReference type="EC" id="1.6.5.-" evidence="6"/>
<dbReference type="OrthoDB" id="9787136at2"/>
<accession>A0A0U3B5E3</accession>
<name>A0A0U3B5E3_9ALTE</name>
<dbReference type="SUPFAM" id="SSF52218">
    <property type="entry name" value="Flavoproteins"/>
    <property type="match status" value="1"/>
</dbReference>
<evidence type="ECO:0000313" key="9">
    <source>
        <dbReference type="Proteomes" id="UP000068447"/>
    </source>
</evidence>
<feature type="binding site" evidence="6">
    <location>
        <begin position="96"/>
        <end position="99"/>
    </location>
    <ligand>
        <name>FMN</name>
        <dbReference type="ChEBI" id="CHEBI:58210"/>
    </ligand>
</feature>
<evidence type="ECO:0000256" key="5">
    <source>
        <dbReference type="ARBA" id="ARBA00048542"/>
    </source>
</evidence>
<comment type="caution">
    <text evidence="6">Lacks conserved residue(s) required for the propagation of feature annotation.</text>
</comment>
<comment type="cofactor">
    <cofactor evidence="6">
        <name>FMN</name>
        <dbReference type="ChEBI" id="CHEBI:58210"/>
    </cofactor>
    <text evidence="6">Binds 1 FMN per subunit.</text>
</comment>
<dbReference type="HAMAP" id="MF_01216">
    <property type="entry name" value="Azoreductase_type1"/>
    <property type="match status" value="1"/>
</dbReference>
<comment type="function">
    <text evidence="6">Quinone reductase that provides resistance to thiol-specific stress caused by electrophilic quinones.</text>
</comment>
<dbReference type="GO" id="GO:0009055">
    <property type="term" value="F:electron transfer activity"/>
    <property type="evidence" value="ECO:0007669"/>
    <property type="project" value="UniProtKB-UniRule"/>
</dbReference>
<comment type="similarity">
    <text evidence="6">Belongs to the azoreductase type 1 family.</text>
</comment>
<evidence type="ECO:0000256" key="3">
    <source>
        <dbReference type="ARBA" id="ARBA00023002"/>
    </source>
</evidence>
<dbReference type="KEGG" id="lal:AT746_00310"/>